<dbReference type="CDD" id="cd02248">
    <property type="entry name" value="Peptidase_C1A"/>
    <property type="match status" value="1"/>
</dbReference>
<dbReference type="GO" id="GO:0006508">
    <property type="term" value="P:proteolysis"/>
    <property type="evidence" value="ECO:0007669"/>
    <property type="project" value="InterPro"/>
</dbReference>
<feature type="signal peptide" evidence="2">
    <location>
        <begin position="1"/>
        <end position="21"/>
    </location>
</feature>
<feature type="domain" description="Peptidase C1A papain C-terminal" evidence="3">
    <location>
        <begin position="118"/>
        <end position="336"/>
    </location>
</feature>
<dbReference type="InterPro" id="IPR038765">
    <property type="entry name" value="Papain-like_cys_pep_sf"/>
</dbReference>
<organism evidence="4">
    <name type="scientific">Neobodo designis</name>
    <name type="common">Flagellated protozoan</name>
    <name type="synonym">Bodo designis</name>
    <dbReference type="NCBI Taxonomy" id="312471"/>
    <lineage>
        <taxon>Eukaryota</taxon>
        <taxon>Discoba</taxon>
        <taxon>Euglenozoa</taxon>
        <taxon>Kinetoplastea</taxon>
        <taxon>Metakinetoplastina</taxon>
        <taxon>Neobodonida</taxon>
        <taxon>Neobodo</taxon>
    </lineage>
</organism>
<dbReference type="EMBL" id="HBGF01009303">
    <property type="protein sequence ID" value="CAD9099049.1"/>
    <property type="molecule type" value="Transcribed_RNA"/>
</dbReference>
<dbReference type="InterPro" id="IPR013128">
    <property type="entry name" value="Peptidase_C1A"/>
</dbReference>
<keyword evidence="2" id="KW-0732">Signal</keyword>
<reference evidence="4" key="1">
    <citation type="submission" date="2021-01" db="EMBL/GenBank/DDBJ databases">
        <authorList>
            <person name="Corre E."/>
            <person name="Pelletier E."/>
            <person name="Niang G."/>
            <person name="Scheremetjew M."/>
            <person name="Finn R."/>
            <person name="Kale V."/>
            <person name="Holt S."/>
            <person name="Cochrane G."/>
            <person name="Meng A."/>
            <person name="Brown T."/>
            <person name="Cohen L."/>
        </authorList>
    </citation>
    <scope>NUCLEOTIDE SEQUENCE</scope>
    <source>
        <strain evidence="4">CCAP 1951/1</strain>
    </source>
</reference>
<evidence type="ECO:0000256" key="1">
    <source>
        <dbReference type="ARBA" id="ARBA00008455"/>
    </source>
</evidence>
<dbReference type="PANTHER" id="PTHR12411">
    <property type="entry name" value="CYSTEINE PROTEASE FAMILY C1-RELATED"/>
    <property type="match status" value="1"/>
</dbReference>
<feature type="chain" id="PRO_5031426246" description="Peptidase C1A papain C-terminal domain-containing protein" evidence="2">
    <location>
        <begin position="22"/>
        <end position="343"/>
    </location>
</feature>
<evidence type="ECO:0000313" key="4">
    <source>
        <dbReference type="EMBL" id="CAD9099049.1"/>
    </source>
</evidence>
<dbReference type="InterPro" id="IPR039417">
    <property type="entry name" value="Peptidase_C1A_papain-like"/>
</dbReference>
<evidence type="ECO:0000256" key="2">
    <source>
        <dbReference type="SAM" id="SignalP"/>
    </source>
</evidence>
<gene>
    <name evidence="4" type="ORF">NDES1114_LOCUS6191</name>
</gene>
<dbReference type="Pfam" id="PF00112">
    <property type="entry name" value="Peptidase_C1"/>
    <property type="match status" value="1"/>
</dbReference>
<sequence>MRRVATCLLAVLVLFAALAAATLSSSSADITSRAAFAAWATKFGKVYADDAAREAAYGRYMAAAQALEETRRRNPLARFELTARADAKPALFRNAKLAEPIRHRGNAARARRSTVGEAPSALDWRLREAVAPVPNMGQCGGACVTFVYSGIGAAINRIRGYSAELTPLSAQQPLDCDVTQECGCDEGCMLDAPYRTLAANGGAWDTAASYPYTDGSAMPHTCAERDSDMVVGGRIRGIQMLPKHSEGALVNALMENPVGVTVYSIRWDYYTGGVMTDCGSGANDNAALLVGYNDTAPTPYWIVRSNWGADWGEDGYIYISKGNNTCGITDAPFTLAMEPIPQA</sequence>
<protein>
    <recommendedName>
        <fullName evidence="3">Peptidase C1A papain C-terminal domain-containing protein</fullName>
    </recommendedName>
</protein>
<dbReference type="GO" id="GO:0008234">
    <property type="term" value="F:cysteine-type peptidase activity"/>
    <property type="evidence" value="ECO:0007669"/>
    <property type="project" value="InterPro"/>
</dbReference>
<dbReference type="SMART" id="SM00645">
    <property type="entry name" value="Pept_C1"/>
    <property type="match status" value="1"/>
</dbReference>
<comment type="similarity">
    <text evidence="1">Belongs to the peptidase C1 family.</text>
</comment>
<dbReference type="InterPro" id="IPR000668">
    <property type="entry name" value="Peptidase_C1A_C"/>
</dbReference>
<dbReference type="SUPFAM" id="SSF54001">
    <property type="entry name" value="Cysteine proteinases"/>
    <property type="match status" value="1"/>
</dbReference>
<proteinExistence type="inferred from homology"/>
<accession>A0A7S1LAY5</accession>
<dbReference type="Gene3D" id="3.90.70.10">
    <property type="entry name" value="Cysteine proteinases"/>
    <property type="match status" value="1"/>
</dbReference>
<evidence type="ECO:0000259" key="3">
    <source>
        <dbReference type="SMART" id="SM00645"/>
    </source>
</evidence>
<dbReference type="AlphaFoldDB" id="A0A7S1LAY5"/>
<name>A0A7S1LAY5_NEODS</name>